<evidence type="ECO:0000313" key="3">
    <source>
        <dbReference type="Proteomes" id="UP000198221"/>
    </source>
</evidence>
<name>A0A1C5IS39_9ACTN</name>
<dbReference type="Proteomes" id="UP000198221">
    <property type="component" value="Chromosome I"/>
</dbReference>
<reference evidence="3" key="1">
    <citation type="submission" date="2016-06" db="EMBL/GenBank/DDBJ databases">
        <authorList>
            <person name="Varghese N."/>
            <person name="Submissions Spin"/>
        </authorList>
    </citation>
    <scope>NUCLEOTIDE SEQUENCE [LARGE SCALE GENOMIC DNA]</scope>
    <source>
        <strain evidence="3">DSM 43819</strain>
    </source>
</reference>
<organism evidence="2 3">
    <name type="scientific">Micromonospora inositola</name>
    <dbReference type="NCBI Taxonomy" id="47865"/>
    <lineage>
        <taxon>Bacteria</taxon>
        <taxon>Bacillati</taxon>
        <taxon>Actinomycetota</taxon>
        <taxon>Actinomycetes</taxon>
        <taxon>Micromonosporales</taxon>
        <taxon>Micromonosporaceae</taxon>
        <taxon>Micromonospora</taxon>
    </lineage>
</organism>
<accession>A0A1C5IS39</accession>
<feature type="region of interest" description="Disordered" evidence="1">
    <location>
        <begin position="1"/>
        <end position="37"/>
    </location>
</feature>
<keyword evidence="3" id="KW-1185">Reference proteome</keyword>
<proteinExistence type="predicted"/>
<gene>
    <name evidence="2" type="ORF">GA0070613_3353</name>
</gene>
<evidence type="ECO:0000313" key="2">
    <source>
        <dbReference type="EMBL" id="SCG61132.1"/>
    </source>
</evidence>
<evidence type="ECO:0000256" key="1">
    <source>
        <dbReference type="SAM" id="MobiDB-lite"/>
    </source>
</evidence>
<sequence>MERPMAADAAGHHDDVGDGAERRSRPEGDPRGSRAGGVPAGAFLAAIQLLPPRQRAVLRPFALIVLRPKAGLLAAMEVFEAPGLFAAFALPASLDA</sequence>
<protein>
    <submittedName>
        <fullName evidence="2">Uncharacterized protein</fullName>
    </submittedName>
</protein>
<dbReference type="AlphaFoldDB" id="A0A1C5IS39"/>
<feature type="compositionally biased region" description="Basic and acidic residues" evidence="1">
    <location>
        <begin position="1"/>
        <end position="32"/>
    </location>
</feature>
<dbReference type="EMBL" id="LT607754">
    <property type="protein sequence ID" value="SCG61132.1"/>
    <property type="molecule type" value="Genomic_DNA"/>
</dbReference>